<dbReference type="RefSeq" id="WP_168067800.1">
    <property type="nucleotide sequence ID" value="NZ_JAATJC010000001.1"/>
</dbReference>
<name>A0A7X5Y5D6_9SPHN</name>
<evidence type="ECO:0000313" key="3">
    <source>
        <dbReference type="EMBL" id="NJC05058.1"/>
    </source>
</evidence>
<organism evidence="3 4">
    <name type="scientific">Sphingomonas kaistensis</name>
    <dbReference type="NCBI Taxonomy" id="298708"/>
    <lineage>
        <taxon>Bacteria</taxon>
        <taxon>Pseudomonadati</taxon>
        <taxon>Pseudomonadota</taxon>
        <taxon>Alphaproteobacteria</taxon>
        <taxon>Sphingomonadales</taxon>
        <taxon>Sphingomonadaceae</taxon>
        <taxon>Sphingomonas</taxon>
    </lineage>
</organism>
<dbReference type="Proteomes" id="UP000558192">
    <property type="component" value="Unassembled WGS sequence"/>
</dbReference>
<protein>
    <submittedName>
        <fullName evidence="3">Uncharacterized protein</fullName>
    </submittedName>
</protein>
<dbReference type="AlphaFoldDB" id="A0A7X5Y5D6"/>
<keyword evidence="2" id="KW-0472">Membrane</keyword>
<reference evidence="3 4" key="1">
    <citation type="submission" date="2020-03" db="EMBL/GenBank/DDBJ databases">
        <title>Genomic Encyclopedia of Type Strains, Phase IV (KMG-IV): sequencing the most valuable type-strain genomes for metagenomic binning, comparative biology and taxonomic classification.</title>
        <authorList>
            <person name="Goeker M."/>
        </authorList>
    </citation>
    <scope>NUCLEOTIDE SEQUENCE [LARGE SCALE GENOMIC DNA]</scope>
    <source>
        <strain evidence="3 4">DSM 16846</strain>
    </source>
</reference>
<gene>
    <name evidence="3" type="ORF">GGQ97_000851</name>
</gene>
<proteinExistence type="predicted"/>
<evidence type="ECO:0000313" key="4">
    <source>
        <dbReference type="Proteomes" id="UP000558192"/>
    </source>
</evidence>
<evidence type="ECO:0000256" key="2">
    <source>
        <dbReference type="SAM" id="Phobius"/>
    </source>
</evidence>
<accession>A0A7X5Y5D6</accession>
<feature type="compositionally biased region" description="Basic residues" evidence="1">
    <location>
        <begin position="17"/>
        <end position="29"/>
    </location>
</feature>
<dbReference type="EMBL" id="JAATJC010000001">
    <property type="protein sequence ID" value="NJC05058.1"/>
    <property type="molecule type" value="Genomic_DNA"/>
</dbReference>
<keyword evidence="4" id="KW-1185">Reference proteome</keyword>
<sequence>MAQPLPSRKQAVDLAHGPRKVGSRIRRAPPPKPEKPLSKAELREREAWMMSIGMLAVAVALMVILLAVTRWGGWSPTQYRVEINEQV</sequence>
<comment type="caution">
    <text evidence="3">The sequence shown here is derived from an EMBL/GenBank/DDBJ whole genome shotgun (WGS) entry which is preliminary data.</text>
</comment>
<keyword evidence="2" id="KW-0812">Transmembrane</keyword>
<feature type="region of interest" description="Disordered" evidence="1">
    <location>
        <begin position="1"/>
        <end position="39"/>
    </location>
</feature>
<feature type="transmembrane region" description="Helical" evidence="2">
    <location>
        <begin position="47"/>
        <end position="68"/>
    </location>
</feature>
<keyword evidence="2" id="KW-1133">Transmembrane helix</keyword>
<evidence type="ECO:0000256" key="1">
    <source>
        <dbReference type="SAM" id="MobiDB-lite"/>
    </source>
</evidence>